<comment type="subcellular location">
    <subcellularLocation>
        <location evidence="2 13">Secreted</location>
        <location evidence="2 13">Extracellular space</location>
        <location evidence="2 13">Apoplast</location>
    </subcellularLocation>
</comment>
<dbReference type="SUPFAM" id="SSF51182">
    <property type="entry name" value="RmlC-like cupins"/>
    <property type="match status" value="1"/>
</dbReference>
<dbReference type="PRINTS" id="PR00325">
    <property type="entry name" value="GERMIN"/>
</dbReference>
<feature type="binding site" evidence="12">
    <location>
        <position position="168"/>
    </location>
    <ligand>
        <name>Mn(2+)</name>
        <dbReference type="ChEBI" id="CHEBI:29035"/>
    </ligand>
</feature>
<feature type="domain" description="Cupin type-1" evidence="14">
    <location>
        <begin position="71"/>
        <end position="222"/>
    </location>
</feature>
<feature type="binding site" evidence="11">
    <location>
        <position position="121"/>
    </location>
    <ligand>
        <name>oxalate</name>
        <dbReference type="ChEBI" id="CHEBI:30623"/>
    </ligand>
</feature>
<evidence type="ECO:0000256" key="9">
    <source>
        <dbReference type="ARBA" id="ARBA00023180"/>
    </source>
</evidence>
<feature type="binding site" evidence="12">
    <location>
        <position position="121"/>
    </location>
    <ligand>
        <name>Mn(2+)</name>
        <dbReference type="ChEBI" id="CHEBI:29035"/>
    </ligand>
</feature>
<dbReference type="InterPro" id="IPR001929">
    <property type="entry name" value="Germin"/>
</dbReference>
<dbReference type="PROSITE" id="PS00725">
    <property type="entry name" value="GERMIN"/>
    <property type="match status" value="1"/>
</dbReference>
<keyword evidence="6 11" id="KW-0479">Metal-binding</keyword>
<dbReference type="EMBL" id="JBCGBO010000005">
    <property type="protein sequence ID" value="KAK9201189.1"/>
    <property type="molecule type" value="Genomic_DNA"/>
</dbReference>
<dbReference type="InterPro" id="IPR014710">
    <property type="entry name" value="RmlC-like_jellyroll"/>
</dbReference>
<evidence type="ECO:0000259" key="14">
    <source>
        <dbReference type="SMART" id="SM00835"/>
    </source>
</evidence>
<evidence type="ECO:0000313" key="16">
    <source>
        <dbReference type="Proteomes" id="UP001428341"/>
    </source>
</evidence>
<feature type="binding site" evidence="12">
    <location>
        <position position="126"/>
    </location>
    <ligand>
        <name>Mn(2+)</name>
        <dbReference type="ChEBI" id="CHEBI:29035"/>
    </ligand>
</feature>
<evidence type="ECO:0000256" key="6">
    <source>
        <dbReference type="ARBA" id="ARBA00022723"/>
    </source>
</evidence>
<keyword evidence="5 13" id="KW-0964">Secreted</keyword>
<reference evidence="15 16" key="1">
    <citation type="submission" date="2024-05" db="EMBL/GenBank/DDBJ databases">
        <title>Haplotype-resolved chromosome-level genome assembly of Huyou (Citrus changshanensis).</title>
        <authorList>
            <person name="Miao C."/>
            <person name="Chen W."/>
            <person name="Wu Y."/>
            <person name="Wang L."/>
            <person name="Zhao S."/>
            <person name="Grierson D."/>
            <person name="Xu C."/>
            <person name="Chen K."/>
        </authorList>
    </citation>
    <scope>NUCLEOTIDE SEQUENCE [LARGE SCALE GENOMIC DNA]</scope>
    <source>
        <strain evidence="15">01-14</strain>
        <tissue evidence="15">Leaf</tissue>
    </source>
</reference>
<evidence type="ECO:0000256" key="11">
    <source>
        <dbReference type="PIRSR" id="PIRSR601929-1"/>
    </source>
</evidence>
<evidence type="ECO:0000256" key="1">
    <source>
        <dbReference type="ARBA" id="ARBA00003629"/>
    </source>
</evidence>
<feature type="binding site" evidence="11">
    <location>
        <position position="116"/>
    </location>
    <ligand>
        <name>oxalate</name>
        <dbReference type="ChEBI" id="CHEBI:30623"/>
    </ligand>
</feature>
<feature type="binding site" evidence="11">
    <location>
        <position position="126"/>
    </location>
    <ligand>
        <name>oxalate</name>
        <dbReference type="ChEBI" id="CHEBI:30623"/>
    </ligand>
</feature>
<evidence type="ECO:0000256" key="8">
    <source>
        <dbReference type="ARBA" id="ARBA00023157"/>
    </source>
</evidence>
<accession>A0AAP0M9D1</accession>
<feature type="binding site" evidence="12">
    <location>
        <position position="119"/>
    </location>
    <ligand>
        <name>Mn(2+)</name>
        <dbReference type="ChEBI" id="CHEBI:29035"/>
    </ligand>
</feature>
<keyword evidence="10 11" id="KW-0464">Manganese</keyword>
<dbReference type="Gene3D" id="2.60.120.10">
    <property type="entry name" value="Jelly Rolls"/>
    <property type="match status" value="1"/>
</dbReference>
<comment type="similarity">
    <text evidence="3 13">Belongs to the germin family.</text>
</comment>
<keyword evidence="7" id="KW-0732">Signal</keyword>
<name>A0AAP0M9D1_9ROSI</name>
<evidence type="ECO:0000256" key="2">
    <source>
        <dbReference type="ARBA" id="ARBA00004271"/>
    </source>
</evidence>
<comment type="caution">
    <text evidence="15">The sequence shown here is derived from an EMBL/GenBank/DDBJ whole genome shotgun (WGS) entry which is preliminary data.</text>
</comment>
<gene>
    <name evidence="15" type="ORF">WN944_016390</name>
</gene>
<dbReference type="InterPro" id="IPR011051">
    <property type="entry name" value="RmlC_Cupin_sf"/>
</dbReference>
<evidence type="ECO:0000256" key="4">
    <source>
        <dbReference type="ARBA" id="ARBA00022523"/>
    </source>
</evidence>
<keyword evidence="8" id="KW-1015">Disulfide bond</keyword>
<comment type="function">
    <text evidence="1">May play a role in plant defense. Probably has no oxalate oxidase activity even if the active site is conserved.</text>
</comment>
<dbReference type="FunFam" id="2.60.120.10:FF:000005">
    <property type="entry name" value="Germin-like protein subfamily 1 member 8"/>
    <property type="match status" value="1"/>
</dbReference>
<proteinExistence type="inferred from homology"/>
<keyword evidence="4 13" id="KW-0052">Apoplast</keyword>
<dbReference type="GO" id="GO:0048046">
    <property type="term" value="C:apoplast"/>
    <property type="evidence" value="ECO:0007669"/>
    <property type="project" value="UniProtKB-SubCell"/>
</dbReference>
<dbReference type="Pfam" id="PF00190">
    <property type="entry name" value="Cupin_1"/>
    <property type="match status" value="1"/>
</dbReference>
<dbReference type="AlphaFoldDB" id="A0AAP0M9D1"/>
<dbReference type="Proteomes" id="UP001428341">
    <property type="component" value="Unassembled WGS sequence"/>
</dbReference>
<dbReference type="InterPro" id="IPR019780">
    <property type="entry name" value="Germin_Mn-BS"/>
</dbReference>
<dbReference type="CDD" id="cd02241">
    <property type="entry name" value="cupin_OxOx"/>
    <property type="match status" value="1"/>
</dbReference>
<protein>
    <recommendedName>
        <fullName evidence="13">Germin-like protein</fullName>
    </recommendedName>
</protein>
<dbReference type="InterPro" id="IPR006045">
    <property type="entry name" value="Cupin_1"/>
</dbReference>
<evidence type="ECO:0000256" key="5">
    <source>
        <dbReference type="ARBA" id="ARBA00022525"/>
    </source>
</evidence>
<keyword evidence="9" id="KW-0325">Glycoprotein</keyword>
<dbReference type="PANTHER" id="PTHR31238">
    <property type="entry name" value="GERMIN-LIKE PROTEIN SUBFAMILY 3 MEMBER 3"/>
    <property type="match status" value="1"/>
</dbReference>
<dbReference type="GO" id="GO:0030145">
    <property type="term" value="F:manganese ion binding"/>
    <property type="evidence" value="ECO:0007669"/>
    <property type="project" value="UniProtKB-UniRule"/>
</dbReference>
<evidence type="ECO:0000256" key="13">
    <source>
        <dbReference type="RuleBase" id="RU366015"/>
    </source>
</evidence>
<evidence type="ECO:0000256" key="10">
    <source>
        <dbReference type="ARBA" id="ARBA00023211"/>
    </source>
</evidence>
<evidence type="ECO:0000313" key="15">
    <source>
        <dbReference type="EMBL" id="KAK9201189.1"/>
    </source>
</evidence>
<evidence type="ECO:0000256" key="7">
    <source>
        <dbReference type="ARBA" id="ARBA00022729"/>
    </source>
</evidence>
<evidence type="ECO:0000256" key="12">
    <source>
        <dbReference type="PIRSR" id="PIRSR601929-2"/>
    </source>
</evidence>
<dbReference type="SMART" id="SM00835">
    <property type="entry name" value="Cupin_1"/>
    <property type="match status" value="1"/>
</dbReference>
<evidence type="ECO:0000256" key="3">
    <source>
        <dbReference type="ARBA" id="ARBA00007456"/>
    </source>
</evidence>
<sequence length="256" mass="27658">MEIPATMGHRNGWVLIGEGWGRLAVWVVRVVVAGYDQGLKFVGFWAATDVFVNGKFCKDPKLAKAEDFFLSGLDKPGNTENRLGFNVTNANVEQIPGLNTLGTSAVRIDYAPYGQNPPHTHPRATEILVVLEGTLYVGFVTSNQLNNTLIAKVLNKGDVFVFPIGLIHFQVNIGNKSAVAFAGFSSQFPGVITIADTVFGANPPINPDFLGKAFQLDPKIVKDLQDNLHNSSGQPKVKAAAAVTNFRWCAPVQHAA</sequence>
<organism evidence="15 16">
    <name type="scientific">Citrus x changshan-huyou</name>
    <dbReference type="NCBI Taxonomy" id="2935761"/>
    <lineage>
        <taxon>Eukaryota</taxon>
        <taxon>Viridiplantae</taxon>
        <taxon>Streptophyta</taxon>
        <taxon>Embryophyta</taxon>
        <taxon>Tracheophyta</taxon>
        <taxon>Spermatophyta</taxon>
        <taxon>Magnoliopsida</taxon>
        <taxon>eudicotyledons</taxon>
        <taxon>Gunneridae</taxon>
        <taxon>Pentapetalae</taxon>
        <taxon>rosids</taxon>
        <taxon>malvids</taxon>
        <taxon>Sapindales</taxon>
        <taxon>Rutaceae</taxon>
        <taxon>Aurantioideae</taxon>
        <taxon>Citrus</taxon>
    </lineage>
</organism>
<keyword evidence="16" id="KW-1185">Reference proteome</keyword>